<dbReference type="PANTHER" id="PTHR37984:SF5">
    <property type="entry name" value="PROTEIN NYNRIN-LIKE"/>
    <property type="match status" value="1"/>
</dbReference>
<evidence type="ECO:0000256" key="4">
    <source>
        <dbReference type="ARBA" id="ARBA00022722"/>
    </source>
</evidence>
<comment type="caution">
    <text evidence="10">The sequence shown here is derived from an EMBL/GenBank/DDBJ whole genome shotgun (WGS) entry which is preliminary data.</text>
</comment>
<keyword evidence="8" id="KW-0496">Mitochondrion</keyword>
<keyword evidence="11" id="KW-1185">Reference proteome</keyword>
<dbReference type="Pfam" id="PF00078">
    <property type="entry name" value="RVT_1"/>
    <property type="match status" value="1"/>
</dbReference>
<dbReference type="GO" id="GO:0003964">
    <property type="term" value="F:RNA-directed DNA polymerase activity"/>
    <property type="evidence" value="ECO:0007669"/>
    <property type="project" value="UniProtKB-KW"/>
</dbReference>
<accession>A0A151GA36</accession>
<evidence type="ECO:0000259" key="9">
    <source>
        <dbReference type="PROSITE" id="PS50878"/>
    </source>
</evidence>
<evidence type="ECO:0000256" key="5">
    <source>
        <dbReference type="ARBA" id="ARBA00022759"/>
    </source>
</evidence>
<name>A0A151GA36_DRECN</name>
<evidence type="ECO:0000256" key="3">
    <source>
        <dbReference type="ARBA" id="ARBA00022695"/>
    </source>
</evidence>
<dbReference type="AlphaFoldDB" id="A0A151GA36"/>
<dbReference type="GeneID" id="63718539"/>
<dbReference type="PROSITE" id="PS50878">
    <property type="entry name" value="RT_POL"/>
    <property type="match status" value="1"/>
</dbReference>
<dbReference type="InterPro" id="IPR041373">
    <property type="entry name" value="RT_RNaseH"/>
</dbReference>
<keyword evidence="5" id="KW-0255">Endonuclease</keyword>
<keyword evidence="2" id="KW-0808">Transferase</keyword>
<comment type="subcellular location">
    <subcellularLocation>
        <location evidence="1">Mitochondrion</location>
    </subcellularLocation>
</comment>
<keyword evidence="4" id="KW-0540">Nuclease</keyword>
<evidence type="ECO:0000313" key="11">
    <source>
        <dbReference type="Proteomes" id="UP000076580"/>
    </source>
</evidence>
<dbReference type="InterPro" id="IPR000477">
    <property type="entry name" value="RT_dom"/>
</dbReference>
<dbReference type="PANTHER" id="PTHR37984">
    <property type="entry name" value="PROTEIN CBG26694"/>
    <property type="match status" value="1"/>
</dbReference>
<dbReference type="EMBL" id="LAYC01000003">
    <property type="protein sequence ID" value="KYK53947.1"/>
    <property type="molecule type" value="Genomic_DNA"/>
</dbReference>
<evidence type="ECO:0000256" key="8">
    <source>
        <dbReference type="ARBA" id="ARBA00023128"/>
    </source>
</evidence>
<dbReference type="Gene3D" id="3.10.10.10">
    <property type="entry name" value="HIV Type 1 Reverse Transcriptase, subunit A, domain 1"/>
    <property type="match status" value="1"/>
</dbReference>
<organism evidence="10 11">
    <name type="scientific">Drechmeria coniospora</name>
    <name type="common">Nematophagous fungus</name>
    <name type="synonym">Meria coniospora</name>
    <dbReference type="NCBI Taxonomy" id="98403"/>
    <lineage>
        <taxon>Eukaryota</taxon>
        <taxon>Fungi</taxon>
        <taxon>Dikarya</taxon>
        <taxon>Ascomycota</taxon>
        <taxon>Pezizomycotina</taxon>
        <taxon>Sordariomycetes</taxon>
        <taxon>Hypocreomycetidae</taxon>
        <taxon>Hypocreales</taxon>
        <taxon>Ophiocordycipitaceae</taxon>
        <taxon>Drechmeria</taxon>
    </lineage>
</organism>
<dbReference type="CDD" id="cd09274">
    <property type="entry name" value="RNase_HI_RT_Ty3"/>
    <property type="match status" value="1"/>
</dbReference>
<gene>
    <name evidence="10" type="ORF">DCS_05896</name>
</gene>
<dbReference type="InterPro" id="IPR043128">
    <property type="entry name" value="Rev_trsase/Diguanyl_cyclase"/>
</dbReference>
<dbReference type="RefSeq" id="XP_040653299.1">
    <property type="nucleotide sequence ID" value="XM_040803195.1"/>
</dbReference>
<dbReference type="STRING" id="98403.A0A151GA36"/>
<dbReference type="GO" id="GO:0005739">
    <property type="term" value="C:mitochondrion"/>
    <property type="evidence" value="ECO:0007669"/>
    <property type="project" value="UniProtKB-SubCell"/>
</dbReference>
<dbReference type="GO" id="GO:0016787">
    <property type="term" value="F:hydrolase activity"/>
    <property type="evidence" value="ECO:0007669"/>
    <property type="project" value="UniProtKB-KW"/>
</dbReference>
<protein>
    <recommendedName>
        <fullName evidence="9">Reverse transcriptase domain-containing protein</fullName>
    </recommendedName>
</protein>
<dbReference type="SUPFAM" id="SSF56672">
    <property type="entry name" value="DNA/RNA polymerases"/>
    <property type="match status" value="1"/>
</dbReference>
<evidence type="ECO:0000256" key="1">
    <source>
        <dbReference type="ARBA" id="ARBA00004173"/>
    </source>
</evidence>
<dbReference type="GO" id="GO:0004519">
    <property type="term" value="F:endonuclease activity"/>
    <property type="evidence" value="ECO:0007669"/>
    <property type="project" value="UniProtKB-KW"/>
</dbReference>
<dbReference type="Pfam" id="PF17917">
    <property type="entry name" value="RT_RNaseH"/>
    <property type="match status" value="1"/>
</dbReference>
<sequence length="551" mass="61422">MVRVALDIDGWESPAVLYVVPGLSRDAILGLPWIEHRGVDLHAAERRLTIGAAGGQVVQAADTRPQRGSYNLEIATVSSVMAEPESQAVVTNLMEISAALRQVAPSPEPSGTEGHLPAYLKEFADLFDKAQASGLPPHRGLRDHHIKLQTGPNGEPPELPWGPLYNMPRDQLLEVRQQITELLDKGWIRTSSSAAAAPILLTKKPGGGWRLCVDYRALNKITIQDRYPLPLIKETLRSLSGSRWFTKLDVRAAFHKIRIAPGSEHLTAFRTRFGLFEWLVCPFGLAGAPAIFQRYINGVLGTNLGNFVTAFLDDILVYTSGSKADHIRKVKGVLQRLREVGLYLDLDKCAFAVKEVKYLGYIVQAGVEIRTDPAKIAAIRNWEAPRTVRGFAELTAPLSQLTCKGQPFRWTTDEDNAFEELKRLFISHPILAQWDAERPTFVEADCSGTALGGCLLQVDEKGILRPVAYHSAKLTAAERNYTIHDKELLAVVRCLEAWQADLRGVSAPFTVLTDHKNLEYFTRPREISERQARWAEKLSQFNFHLQYRPGS</sequence>
<feature type="domain" description="Reverse transcriptase" evidence="9">
    <location>
        <begin position="183"/>
        <end position="363"/>
    </location>
</feature>
<dbReference type="Proteomes" id="UP000076580">
    <property type="component" value="Chromosome 03"/>
</dbReference>
<dbReference type="Gene3D" id="3.30.70.270">
    <property type="match status" value="2"/>
</dbReference>
<evidence type="ECO:0000256" key="7">
    <source>
        <dbReference type="ARBA" id="ARBA00022918"/>
    </source>
</evidence>
<dbReference type="InParanoid" id="A0A151GA36"/>
<dbReference type="InterPro" id="IPR043502">
    <property type="entry name" value="DNA/RNA_pol_sf"/>
</dbReference>
<evidence type="ECO:0000313" key="10">
    <source>
        <dbReference type="EMBL" id="KYK53947.1"/>
    </source>
</evidence>
<keyword evidence="6" id="KW-0378">Hydrolase</keyword>
<keyword evidence="3" id="KW-0548">Nucleotidyltransferase</keyword>
<evidence type="ECO:0000256" key="2">
    <source>
        <dbReference type="ARBA" id="ARBA00022679"/>
    </source>
</evidence>
<dbReference type="CDD" id="cd01647">
    <property type="entry name" value="RT_LTR"/>
    <property type="match status" value="1"/>
</dbReference>
<dbReference type="InterPro" id="IPR050951">
    <property type="entry name" value="Retrovirus_Pol_polyprotein"/>
</dbReference>
<keyword evidence="7" id="KW-0695">RNA-directed DNA polymerase</keyword>
<evidence type="ECO:0000256" key="6">
    <source>
        <dbReference type="ARBA" id="ARBA00022801"/>
    </source>
</evidence>
<reference evidence="10 11" key="1">
    <citation type="journal article" date="2016" name="Sci. Rep.">
        <title>Insights into Adaptations to a Near-Obligate Nematode Endoparasitic Lifestyle from the Finished Genome of Drechmeria coniospora.</title>
        <authorList>
            <person name="Zhang L."/>
            <person name="Zhou Z."/>
            <person name="Guo Q."/>
            <person name="Fokkens L."/>
            <person name="Miskei M."/>
            <person name="Pocsi I."/>
            <person name="Zhang W."/>
            <person name="Chen M."/>
            <person name="Wang L."/>
            <person name="Sun Y."/>
            <person name="Donzelli B.G."/>
            <person name="Gibson D.M."/>
            <person name="Nelson D.R."/>
            <person name="Luo J.G."/>
            <person name="Rep M."/>
            <person name="Liu H."/>
            <person name="Yang S."/>
            <person name="Wang J."/>
            <person name="Krasnoff S.B."/>
            <person name="Xu Y."/>
            <person name="Molnar I."/>
            <person name="Lin M."/>
        </authorList>
    </citation>
    <scope>NUCLEOTIDE SEQUENCE [LARGE SCALE GENOMIC DNA]</scope>
    <source>
        <strain evidence="10 11">ARSEF 6962</strain>
    </source>
</reference>
<proteinExistence type="predicted"/>